<protein>
    <recommendedName>
        <fullName evidence="1">Surface antigen domain-containing protein</fullName>
    </recommendedName>
</protein>
<dbReference type="Proteomes" id="UP000626026">
    <property type="component" value="Unassembled WGS sequence"/>
</dbReference>
<gene>
    <name evidence="2" type="ORF">IBL26_11425</name>
</gene>
<reference evidence="2 3" key="1">
    <citation type="journal article" date="2013" name="Int. J. Syst. Evol. Microbiol.">
        <title>Roseomonas aerophila sp. nov., isolated from air.</title>
        <authorList>
            <person name="Kim S.J."/>
            <person name="Weon H.Y."/>
            <person name="Ahn J.H."/>
            <person name="Hong S.B."/>
            <person name="Seok S.J."/>
            <person name="Whang K.S."/>
            <person name="Kwon S.W."/>
        </authorList>
    </citation>
    <scope>NUCLEOTIDE SEQUENCE [LARGE SCALE GENOMIC DNA]</scope>
    <source>
        <strain evidence="2 3">NBRC 108923</strain>
    </source>
</reference>
<proteinExistence type="predicted"/>
<evidence type="ECO:0000313" key="2">
    <source>
        <dbReference type="EMBL" id="MBC9207445.1"/>
    </source>
</evidence>
<comment type="caution">
    <text evidence="2">The sequence shown here is derived from an EMBL/GenBank/DDBJ whole genome shotgun (WGS) entry which is preliminary data.</text>
</comment>
<dbReference type="EMBL" id="JACTVA010000017">
    <property type="protein sequence ID" value="MBC9207445.1"/>
    <property type="molecule type" value="Genomic_DNA"/>
</dbReference>
<dbReference type="InterPro" id="IPR032635">
    <property type="entry name" value="Anti_2"/>
</dbReference>
<keyword evidence="3" id="KW-1185">Reference proteome</keyword>
<feature type="domain" description="Surface antigen" evidence="1">
    <location>
        <begin position="8"/>
        <end position="85"/>
    </location>
</feature>
<evidence type="ECO:0000313" key="3">
    <source>
        <dbReference type="Proteomes" id="UP000626026"/>
    </source>
</evidence>
<evidence type="ECO:0000259" key="1">
    <source>
        <dbReference type="Pfam" id="PF16998"/>
    </source>
</evidence>
<sequence length="86" mass="9430">MLAEDFRIQRSTAVDLLSSGRTGDSRRWSNPGSGAQGEVSLLDEFQERGVQCRRIKYVSLTRGASSQTEVVLKACREPSGNWAIVG</sequence>
<organism evidence="2 3">
    <name type="scientific">Teichococcus aerophilus</name>
    <dbReference type="NCBI Taxonomy" id="1224513"/>
    <lineage>
        <taxon>Bacteria</taxon>
        <taxon>Pseudomonadati</taxon>
        <taxon>Pseudomonadota</taxon>
        <taxon>Alphaproteobacteria</taxon>
        <taxon>Acetobacterales</taxon>
        <taxon>Roseomonadaceae</taxon>
        <taxon>Roseomonas</taxon>
    </lineage>
</organism>
<accession>A0ABR7RMT3</accession>
<dbReference type="Pfam" id="PF16998">
    <property type="entry name" value="17kDa_Anti_2"/>
    <property type="match status" value="1"/>
</dbReference>
<name>A0ABR7RMT3_9PROT</name>